<organism evidence="1 2">
    <name type="scientific">Desulfovibrio falkowii</name>
    <dbReference type="NCBI Taxonomy" id="3136602"/>
    <lineage>
        <taxon>Bacteria</taxon>
        <taxon>Pseudomonadati</taxon>
        <taxon>Thermodesulfobacteriota</taxon>
        <taxon>Desulfovibrionia</taxon>
        <taxon>Desulfovibrionales</taxon>
        <taxon>Desulfovibrionaceae</taxon>
        <taxon>Desulfovibrio</taxon>
    </lineage>
</organism>
<comment type="caution">
    <text evidence="1">The sequence shown here is derived from an EMBL/GenBank/DDBJ whole genome shotgun (WGS) entry which is preliminary data.</text>
</comment>
<evidence type="ECO:0000313" key="1">
    <source>
        <dbReference type="EMBL" id="GAB1254884.1"/>
    </source>
</evidence>
<dbReference type="RefSeq" id="WP_407845018.1">
    <property type="nucleotide sequence ID" value="NZ_BAAFSG010000001.1"/>
</dbReference>
<sequence length="97" mass="10388">MKQRNAFTLWDCLYRRNGLCRAATGGFCSLAGSVTVPGRALGASRKTYGVRVSGVKAARDGTVWIRLPPEAVICNGYVCLRLLRGTFGPPLPAAFQG</sequence>
<dbReference type="Proteomes" id="UP001628192">
    <property type="component" value="Unassembled WGS sequence"/>
</dbReference>
<keyword evidence="2" id="KW-1185">Reference proteome</keyword>
<protein>
    <submittedName>
        <fullName evidence="1">Uncharacterized protein</fullName>
    </submittedName>
</protein>
<evidence type="ECO:0000313" key="2">
    <source>
        <dbReference type="Proteomes" id="UP001628192"/>
    </source>
</evidence>
<gene>
    <name evidence="1" type="ORF">Defa_23710</name>
</gene>
<dbReference type="EMBL" id="BAAFSG010000001">
    <property type="protein sequence ID" value="GAB1254884.1"/>
    <property type="molecule type" value="Genomic_DNA"/>
</dbReference>
<proteinExistence type="predicted"/>
<name>A0ABQ0EAP2_9BACT</name>
<accession>A0ABQ0EAP2</accession>
<reference evidence="1 2" key="1">
    <citation type="journal article" date="2025" name="Int. J. Syst. Evol. Microbiol.">
        <title>Desulfovibrio falkowii sp. nov., Porphyromonas miyakawae sp. nov., Mediterraneibacter flintii sp. nov. and Owariibacterium komagatae gen. nov., sp. nov., isolated from human faeces.</title>
        <authorList>
            <person name="Hamaguchi T."/>
            <person name="Ohara M."/>
            <person name="Hisatomi A."/>
            <person name="Sekiguchi K."/>
            <person name="Takeda J.I."/>
            <person name="Ueyama J."/>
            <person name="Ito M."/>
            <person name="Nishiwaki H."/>
            <person name="Ogi T."/>
            <person name="Hirayama M."/>
            <person name="Ohkuma M."/>
            <person name="Sakamoto M."/>
            <person name="Ohno K."/>
        </authorList>
    </citation>
    <scope>NUCLEOTIDE SEQUENCE [LARGE SCALE GENOMIC DNA]</scope>
    <source>
        <strain evidence="1 2">13CB8C</strain>
    </source>
</reference>